<proteinExistence type="predicted"/>
<dbReference type="AlphaFoldDB" id="L8JMB8"/>
<evidence type="ECO:0000313" key="2">
    <source>
        <dbReference type="Proteomes" id="UP000011135"/>
    </source>
</evidence>
<keyword evidence="2" id="KW-1185">Reference proteome</keyword>
<accession>L8JMB8</accession>
<name>L8JMB8_9BACT</name>
<reference evidence="1 2" key="1">
    <citation type="submission" date="2012-12" db="EMBL/GenBank/DDBJ databases">
        <title>Genome assembly of Fulvivirga imtechensis AK7.</title>
        <authorList>
            <person name="Nupur N."/>
            <person name="Khatri I."/>
            <person name="Kumar R."/>
            <person name="Subramanian S."/>
            <person name="Pinnaka A."/>
        </authorList>
    </citation>
    <scope>NUCLEOTIDE SEQUENCE [LARGE SCALE GENOMIC DNA]</scope>
    <source>
        <strain evidence="1 2">AK7</strain>
    </source>
</reference>
<comment type="caution">
    <text evidence="1">The sequence shown here is derived from an EMBL/GenBank/DDBJ whole genome shotgun (WGS) entry which is preliminary data.</text>
</comment>
<gene>
    <name evidence="1" type="ORF">C900_05958</name>
</gene>
<dbReference type="EMBL" id="AMZN01000099">
    <property type="protein sequence ID" value="ELR68669.1"/>
    <property type="molecule type" value="Genomic_DNA"/>
</dbReference>
<dbReference type="Proteomes" id="UP000011135">
    <property type="component" value="Unassembled WGS sequence"/>
</dbReference>
<sequence length="40" mass="4493">MIINVLQNLSLVEQQLSVDFVDNGIMPSLTTEEAEEEQKS</sequence>
<organism evidence="1 2">
    <name type="scientific">Fulvivirga imtechensis AK7</name>
    <dbReference type="NCBI Taxonomy" id="1237149"/>
    <lineage>
        <taxon>Bacteria</taxon>
        <taxon>Pseudomonadati</taxon>
        <taxon>Bacteroidota</taxon>
        <taxon>Cytophagia</taxon>
        <taxon>Cytophagales</taxon>
        <taxon>Fulvivirgaceae</taxon>
        <taxon>Fulvivirga</taxon>
    </lineage>
</organism>
<protein>
    <submittedName>
        <fullName evidence="1">Uncharacterized protein</fullName>
    </submittedName>
</protein>
<evidence type="ECO:0000313" key="1">
    <source>
        <dbReference type="EMBL" id="ELR68669.1"/>
    </source>
</evidence>